<keyword evidence="3" id="KW-1185">Reference proteome</keyword>
<organism evidence="2 3">
    <name type="scientific">Algoriphagus lacus</name>
    <dbReference type="NCBI Taxonomy" id="2056311"/>
    <lineage>
        <taxon>Bacteria</taxon>
        <taxon>Pseudomonadati</taxon>
        <taxon>Bacteroidota</taxon>
        <taxon>Cytophagia</taxon>
        <taxon>Cytophagales</taxon>
        <taxon>Cyclobacteriaceae</taxon>
        <taxon>Algoriphagus</taxon>
    </lineage>
</organism>
<dbReference type="InterPro" id="IPR003343">
    <property type="entry name" value="Big_2"/>
</dbReference>
<feature type="domain" description="DM13" evidence="1">
    <location>
        <begin position="215"/>
        <end position="319"/>
    </location>
</feature>
<dbReference type="EMBL" id="QXML01000009">
    <property type="protein sequence ID" value="RIW13315.1"/>
    <property type="molecule type" value="Genomic_DNA"/>
</dbReference>
<dbReference type="SMART" id="SM00635">
    <property type="entry name" value="BID_2"/>
    <property type="match status" value="2"/>
</dbReference>
<dbReference type="AlphaFoldDB" id="A0A418PN49"/>
<evidence type="ECO:0000313" key="2">
    <source>
        <dbReference type="EMBL" id="RIW13315.1"/>
    </source>
</evidence>
<reference evidence="2 3" key="1">
    <citation type="submission" date="2018-09" db="EMBL/GenBank/DDBJ databases">
        <authorList>
            <person name="Wang X."/>
            <person name="Du Z."/>
        </authorList>
    </citation>
    <scope>NUCLEOTIDE SEQUENCE [LARGE SCALE GENOMIC DNA]</scope>
    <source>
        <strain evidence="2 3">N3</strain>
    </source>
</reference>
<dbReference type="Pfam" id="PF02368">
    <property type="entry name" value="Big_2"/>
    <property type="match status" value="1"/>
</dbReference>
<dbReference type="InterPro" id="IPR019545">
    <property type="entry name" value="DM13_domain"/>
</dbReference>
<dbReference type="InterPro" id="IPR008964">
    <property type="entry name" value="Invasin/intimin_cell_adhesion"/>
</dbReference>
<dbReference type="Gene3D" id="2.60.40.1080">
    <property type="match status" value="2"/>
</dbReference>
<evidence type="ECO:0000313" key="3">
    <source>
        <dbReference type="Proteomes" id="UP000283522"/>
    </source>
</evidence>
<comment type="caution">
    <text evidence="2">The sequence shown here is derived from an EMBL/GenBank/DDBJ whole genome shotgun (WGS) entry which is preliminary data.</text>
</comment>
<dbReference type="PROSITE" id="PS51549">
    <property type="entry name" value="DM13"/>
    <property type="match status" value="1"/>
</dbReference>
<sequence>MLWSNSLVMAILRNVGAVGWCFVLVSACIGTDFQNDPIVDPLIELESEQIGLKIDEQIQLSPRYFNEYGQEEQVSFNYSSSNPALVEVNSTGLITAKSPGTGFVQIRFGEKAMKSLQINVVSDPNEVAVVKVSAERRTLFPGQKTQMVISIQNLTGQNLTGKTIQWFSENETIATVDQNGLVTAMKLGKTDIHAKVSGVKSNPVTVSVAVQQLSGTFVPAGGYRAKGMAFLNQENEKLILRFSQDFETSFALGTFVYLSNSTNGQEIRSSGLEIAEIRANGPHTFDITSKHPEVQITDYKYVIIFCKPAAVTFGFAEMKN</sequence>
<name>A0A418PN49_9BACT</name>
<accession>A0A418PN49</accession>
<dbReference type="Proteomes" id="UP000283522">
    <property type="component" value="Unassembled WGS sequence"/>
</dbReference>
<dbReference type="Pfam" id="PF10517">
    <property type="entry name" value="DM13"/>
    <property type="match status" value="1"/>
</dbReference>
<protein>
    <recommendedName>
        <fullName evidence="1">DM13 domain-containing protein</fullName>
    </recommendedName>
</protein>
<evidence type="ECO:0000259" key="1">
    <source>
        <dbReference type="PROSITE" id="PS51549"/>
    </source>
</evidence>
<gene>
    <name evidence="2" type="ORF">D0X99_16185</name>
</gene>
<dbReference type="SUPFAM" id="SSF49373">
    <property type="entry name" value="Invasin/intimin cell-adhesion fragments"/>
    <property type="match status" value="2"/>
</dbReference>
<proteinExistence type="predicted"/>